<dbReference type="Proteomes" id="UP000248806">
    <property type="component" value="Unassembled WGS sequence"/>
</dbReference>
<evidence type="ECO:0000313" key="2">
    <source>
        <dbReference type="Proteomes" id="UP000248806"/>
    </source>
</evidence>
<accession>A0A326U575</accession>
<name>A0A326U575_THEHA</name>
<reference evidence="1 2" key="1">
    <citation type="submission" date="2018-06" db="EMBL/GenBank/DDBJ databases">
        <title>Genomic Encyclopedia of Archaeal and Bacterial Type Strains, Phase II (KMG-II): from individual species to whole genera.</title>
        <authorList>
            <person name="Goeker M."/>
        </authorList>
    </citation>
    <scope>NUCLEOTIDE SEQUENCE [LARGE SCALE GENOMIC DNA]</scope>
    <source>
        <strain evidence="1 2">ATCC BAA-1881</strain>
    </source>
</reference>
<organism evidence="1 2">
    <name type="scientific">Thermosporothrix hazakensis</name>
    <dbReference type="NCBI Taxonomy" id="644383"/>
    <lineage>
        <taxon>Bacteria</taxon>
        <taxon>Bacillati</taxon>
        <taxon>Chloroflexota</taxon>
        <taxon>Ktedonobacteria</taxon>
        <taxon>Ktedonobacterales</taxon>
        <taxon>Thermosporotrichaceae</taxon>
        <taxon>Thermosporothrix</taxon>
    </lineage>
</organism>
<sequence length="137" mass="16039">MEDARSRLNLLEELDRAGLTPQQVACGMSWTFIKMVLGFPVRRGEAERIVANLSLYAGRAYTAEQFCSRFLTDLPKPVLDQKIEELNALHRRWQQAKGTTEGTELAHQIHELKRWLKAHDVFLHFHDTLDRYFVDEW</sequence>
<comment type="caution">
    <text evidence="1">The sequence shown here is derived from an EMBL/GenBank/DDBJ whole genome shotgun (WGS) entry which is preliminary data.</text>
</comment>
<gene>
    <name evidence="1" type="ORF">EI42_03212</name>
</gene>
<dbReference type="AlphaFoldDB" id="A0A326U575"/>
<proteinExistence type="predicted"/>
<keyword evidence="2" id="KW-1185">Reference proteome</keyword>
<dbReference type="RefSeq" id="WP_137685997.1">
    <property type="nucleotide sequence ID" value="NZ_BIFX01000001.1"/>
</dbReference>
<dbReference type="EMBL" id="QKUF01000010">
    <property type="protein sequence ID" value="PZW28458.1"/>
    <property type="molecule type" value="Genomic_DNA"/>
</dbReference>
<evidence type="ECO:0000313" key="1">
    <source>
        <dbReference type="EMBL" id="PZW28458.1"/>
    </source>
</evidence>
<protein>
    <submittedName>
        <fullName evidence="1">Uncharacterized protein</fullName>
    </submittedName>
</protein>